<organism evidence="3 4">
    <name type="scientific">Rhodoferax lacus</name>
    <dbReference type="NCBI Taxonomy" id="2184758"/>
    <lineage>
        <taxon>Bacteria</taxon>
        <taxon>Pseudomonadati</taxon>
        <taxon>Pseudomonadota</taxon>
        <taxon>Betaproteobacteria</taxon>
        <taxon>Burkholderiales</taxon>
        <taxon>Comamonadaceae</taxon>
        <taxon>Rhodoferax</taxon>
    </lineage>
</organism>
<evidence type="ECO:0000256" key="2">
    <source>
        <dbReference type="RuleBase" id="RU363015"/>
    </source>
</evidence>
<comment type="caution">
    <text evidence="3">The sequence shown here is derived from an EMBL/GenBank/DDBJ whole genome shotgun (WGS) entry which is preliminary data.</text>
</comment>
<dbReference type="GO" id="GO:0008714">
    <property type="term" value="F:AMP nucleosidase activity"/>
    <property type="evidence" value="ECO:0007669"/>
    <property type="project" value="UniProtKB-EC"/>
</dbReference>
<dbReference type="Gene3D" id="3.40.50.450">
    <property type="match status" value="1"/>
</dbReference>
<comment type="catalytic activity">
    <reaction evidence="1">
        <text>AMP + H2O = D-ribose 5-phosphate + adenine</text>
        <dbReference type="Rhea" id="RHEA:20129"/>
        <dbReference type="ChEBI" id="CHEBI:15377"/>
        <dbReference type="ChEBI" id="CHEBI:16708"/>
        <dbReference type="ChEBI" id="CHEBI:78346"/>
        <dbReference type="ChEBI" id="CHEBI:456215"/>
        <dbReference type="EC" id="3.2.2.4"/>
    </reaction>
</comment>
<dbReference type="PANTHER" id="PTHR43393">
    <property type="entry name" value="CYTOKININ RIBOSIDE 5'-MONOPHOSPHATE PHOSPHORIBOHYDROLASE"/>
    <property type="match status" value="1"/>
</dbReference>
<name>A0A3E1RFF8_9BURK</name>
<dbReference type="AlphaFoldDB" id="A0A3E1RFF8"/>
<comment type="similarity">
    <text evidence="2">Belongs to the LOG family.</text>
</comment>
<dbReference type="InterPro" id="IPR031100">
    <property type="entry name" value="LOG_fam"/>
</dbReference>
<dbReference type="OrthoDB" id="9801098at2"/>
<protein>
    <recommendedName>
        <fullName evidence="2">Cytokinin riboside 5'-monophosphate phosphoribohydrolase</fullName>
        <ecNumber evidence="2">3.2.2.n1</ecNumber>
    </recommendedName>
</protein>
<gene>
    <name evidence="3" type="ORF">DIC66_05075</name>
</gene>
<accession>A0A3E1RFF8</accession>
<evidence type="ECO:0000313" key="3">
    <source>
        <dbReference type="EMBL" id="RFO98094.1"/>
    </source>
</evidence>
<dbReference type="Pfam" id="PF03641">
    <property type="entry name" value="Lysine_decarbox"/>
    <property type="match status" value="1"/>
</dbReference>
<evidence type="ECO:0000313" key="4">
    <source>
        <dbReference type="Proteomes" id="UP000260665"/>
    </source>
</evidence>
<dbReference type="InterPro" id="IPR052341">
    <property type="entry name" value="LOG_family_nucleotidases"/>
</dbReference>
<reference evidence="3 4" key="1">
    <citation type="submission" date="2018-05" db="EMBL/GenBank/DDBJ databases">
        <title>Rhodoferax soyangensis sp.nov., isolated from an oligotrophic freshwater lake.</title>
        <authorList>
            <person name="Park M."/>
        </authorList>
    </citation>
    <scope>NUCLEOTIDE SEQUENCE [LARGE SCALE GENOMIC DNA]</scope>
    <source>
        <strain evidence="3 4">IMCC26218</strain>
    </source>
</reference>
<keyword evidence="2" id="KW-0203">Cytokinin biosynthesis</keyword>
<dbReference type="NCBIfam" id="TIGR00730">
    <property type="entry name" value="Rossman fold protein, TIGR00730 family"/>
    <property type="match status" value="1"/>
</dbReference>
<keyword evidence="4" id="KW-1185">Reference proteome</keyword>
<dbReference type="PANTHER" id="PTHR43393:SF3">
    <property type="entry name" value="LYSINE DECARBOXYLASE-LIKE PROTEIN"/>
    <property type="match status" value="1"/>
</dbReference>
<dbReference type="EC" id="3.2.2.n1" evidence="2"/>
<dbReference type="GO" id="GO:0005829">
    <property type="term" value="C:cytosol"/>
    <property type="evidence" value="ECO:0007669"/>
    <property type="project" value="TreeGrafter"/>
</dbReference>
<dbReference type="Proteomes" id="UP000260665">
    <property type="component" value="Unassembled WGS sequence"/>
</dbReference>
<dbReference type="InterPro" id="IPR005269">
    <property type="entry name" value="LOG"/>
</dbReference>
<dbReference type="RefSeq" id="WP_117174691.1">
    <property type="nucleotide sequence ID" value="NZ_QFZK01000002.1"/>
</dbReference>
<dbReference type="EMBL" id="QFZK01000002">
    <property type="protein sequence ID" value="RFO98094.1"/>
    <property type="molecule type" value="Genomic_DNA"/>
</dbReference>
<sequence length="205" mass="22179">MTSPFTSSIGKRITMELESANQVLHSLAPAVTIFGGTRVKPDDACYLSTIELARTISAAGIPVISGGGPGIMEAANKGARAGMHGASVGLNILLPFETPNQHHDLSLMFEHFASRKITFCRHSRAFVCMPGGVGTLDELFECLTLIQTGKMPEVPVLLFGRAFWSGLLEWLENTVLARGLISNDDLKRRIQLVDSVEEAMAIIVR</sequence>
<keyword evidence="2" id="KW-0378">Hydrolase</keyword>
<evidence type="ECO:0000256" key="1">
    <source>
        <dbReference type="ARBA" id="ARBA00000274"/>
    </source>
</evidence>
<dbReference type="SUPFAM" id="SSF102405">
    <property type="entry name" value="MCP/YpsA-like"/>
    <property type="match status" value="1"/>
</dbReference>
<proteinExistence type="inferred from homology"/>
<dbReference type="GO" id="GO:0009691">
    <property type="term" value="P:cytokinin biosynthetic process"/>
    <property type="evidence" value="ECO:0007669"/>
    <property type="project" value="UniProtKB-UniRule"/>
</dbReference>